<keyword evidence="5" id="KW-1185">Reference proteome</keyword>
<dbReference type="RefSeq" id="XP_064770237.1">
    <property type="nucleotide sequence ID" value="XM_064915279.1"/>
</dbReference>
<dbReference type="InterPro" id="IPR005654">
    <property type="entry name" value="ATPase_AFG1-like"/>
</dbReference>
<sequence length="528" mass="61045">MLMDLFAASLPHGSKRRWHYHSFMLSVYSRIHRETQRHQRLRFLPDSSVKKQRINLQNEYVLLKIAQELVEESAVLLLDEFMLPDIAAAKIVRTLFTYFFKMGGVLVATSNRLPKELYSADFKKSQFGSFYDILQARCISYDMRSQRDWRRILCEESAVEEADKRRIQRYWVAGRDPEAAWEEMLREMTSSAADNRAETANEDVEEIKVYGRTVRIPWARDGVAKFTFEELCDSPLAGADYISIASRYHTVILDGVPALRLNKKNQARRMITLLDALYECRVRLVVRAETEADELFFPEMKRHGVSAAEVEVGKNSRGATQQQEEEEEDSLELEMYSEVDLDLSSPYRPNVSAYDETEKEKTFATAAAPGVADGRETGEGQTSDYTRASAFTGEDERFAFKRAISRLKEMTGSDAWWEQERWMPVDEAVRTWEGSLSLQNKKSKGGVIEDGSERAGLHGRWEGTETNAFQRYNEEPAPRFSVAHFWSMVSWGPGKRRDERTRRWMRGAEGFGGEGEREREKERKREEE</sequence>
<dbReference type="PANTHER" id="PTHR12169:SF2">
    <property type="entry name" value="AFG1P"/>
    <property type="match status" value="1"/>
</dbReference>
<evidence type="ECO:0000313" key="5">
    <source>
        <dbReference type="Proteomes" id="UP001498771"/>
    </source>
</evidence>
<gene>
    <name evidence="4" type="ORF">BZA70DRAFT_6407</name>
</gene>
<keyword evidence="2" id="KW-0067">ATP-binding</keyword>
<feature type="region of interest" description="Disordered" evidence="3">
    <location>
        <begin position="308"/>
        <end position="329"/>
    </location>
</feature>
<dbReference type="PANTHER" id="PTHR12169">
    <property type="entry name" value="ATPASE N2B"/>
    <property type="match status" value="1"/>
</dbReference>
<proteinExistence type="predicted"/>
<evidence type="ECO:0000256" key="3">
    <source>
        <dbReference type="SAM" id="MobiDB-lite"/>
    </source>
</evidence>
<comment type="caution">
    <text evidence="4">The sequence shown here is derived from an EMBL/GenBank/DDBJ whole genome shotgun (WGS) entry which is preliminary data.</text>
</comment>
<keyword evidence="1" id="KW-0547">Nucleotide-binding</keyword>
<name>A0ABR1FBI2_9ASCO</name>
<evidence type="ECO:0000256" key="2">
    <source>
        <dbReference type="ARBA" id="ARBA00022840"/>
    </source>
</evidence>
<feature type="region of interest" description="Disordered" evidence="3">
    <location>
        <begin position="494"/>
        <end position="528"/>
    </location>
</feature>
<evidence type="ECO:0000256" key="1">
    <source>
        <dbReference type="ARBA" id="ARBA00022741"/>
    </source>
</evidence>
<dbReference type="Pfam" id="PF03969">
    <property type="entry name" value="AFG1_ATPase"/>
    <property type="match status" value="1"/>
</dbReference>
<reference evidence="4 5" key="1">
    <citation type="submission" date="2024-03" db="EMBL/GenBank/DDBJ databases">
        <title>Genome-scale model development and genomic sequencing of the oleaginous clade Lipomyces.</title>
        <authorList>
            <consortium name="Lawrence Berkeley National Laboratory"/>
            <person name="Czajka J.J."/>
            <person name="Han Y."/>
            <person name="Kim J."/>
            <person name="Mondo S.J."/>
            <person name="Hofstad B.A."/>
            <person name="Robles A."/>
            <person name="Haridas S."/>
            <person name="Riley R."/>
            <person name="LaButti K."/>
            <person name="Pangilinan J."/>
            <person name="Andreopoulos W."/>
            <person name="Lipzen A."/>
            <person name="Yan J."/>
            <person name="Wang M."/>
            <person name="Ng V."/>
            <person name="Grigoriev I.V."/>
            <person name="Spatafora J.W."/>
            <person name="Magnuson J.K."/>
            <person name="Baker S.E."/>
            <person name="Pomraning K.R."/>
        </authorList>
    </citation>
    <scope>NUCLEOTIDE SEQUENCE [LARGE SCALE GENOMIC DNA]</scope>
    <source>
        <strain evidence="4 5">Phaff 52-87</strain>
    </source>
</reference>
<accession>A0ABR1FBI2</accession>
<dbReference type="EMBL" id="JBBJBU010000001">
    <property type="protein sequence ID" value="KAK7207204.1"/>
    <property type="molecule type" value="Genomic_DNA"/>
</dbReference>
<evidence type="ECO:0000313" key="4">
    <source>
        <dbReference type="EMBL" id="KAK7207204.1"/>
    </source>
</evidence>
<protein>
    <submittedName>
        <fullName evidence="4">AFG1-like ATPase-domain-containing protein</fullName>
    </submittedName>
</protein>
<dbReference type="GeneID" id="90040791"/>
<dbReference type="Proteomes" id="UP001498771">
    <property type="component" value="Unassembled WGS sequence"/>
</dbReference>
<organism evidence="4 5">
    <name type="scientific">Myxozyma melibiosi</name>
    <dbReference type="NCBI Taxonomy" id="54550"/>
    <lineage>
        <taxon>Eukaryota</taxon>
        <taxon>Fungi</taxon>
        <taxon>Dikarya</taxon>
        <taxon>Ascomycota</taxon>
        <taxon>Saccharomycotina</taxon>
        <taxon>Lipomycetes</taxon>
        <taxon>Lipomycetales</taxon>
        <taxon>Lipomycetaceae</taxon>
        <taxon>Myxozyma</taxon>
    </lineage>
</organism>
<feature type="compositionally biased region" description="Basic and acidic residues" evidence="3">
    <location>
        <begin position="514"/>
        <end position="528"/>
    </location>
</feature>
<dbReference type="NCBIfam" id="NF040713">
    <property type="entry name" value="ZapE"/>
    <property type="match status" value="1"/>
</dbReference>